<feature type="compositionally biased region" description="Pro residues" evidence="2">
    <location>
        <begin position="301"/>
        <end position="311"/>
    </location>
</feature>
<dbReference type="Proteomes" id="UP001165080">
    <property type="component" value="Unassembled WGS sequence"/>
</dbReference>
<feature type="region of interest" description="Disordered" evidence="2">
    <location>
        <begin position="1"/>
        <end position="42"/>
    </location>
</feature>
<name>A0A9W6C1C3_9CHLO</name>
<feature type="region of interest" description="Disordered" evidence="2">
    <location>
        <begin position="299"/>
        <end position="321"/>
    </location>
</feature>
<organism evidence="3 4">
    <name type="scientific">Pleodorina starrii</name>
    <dbReference type="NCBI Taxonomy" id="330485"/>
    <lineage>
        <taxon>Eukaryota</taxon>
        <taxon>Viridiplantae</taxon>
        <taxon>Chlorophyta</taxon>
        <taxon>core chlorophytes</taxon>
        <taxon>Chlorophyceae</taxon>
        <taxon>CS clade</taxon>
        <taxon>Chlamydomonadales</taxon>
        <taxon>Volvocaceae</taxon>
        <taxon>Pleodorina</taxon>
    </lineage>
</organism>
<comment type="similarity">
    <text evidence="1">Belongs to the eukaryotic mitochondrial porin (TC 1.B.8.1) family.</text>
</comment>
<keyword evidence="4" id="KW-1185">Reference proteome</keyword>
<protein>
    <submittedName>
        <fullName evidence="3">Uncharacterized protein</fullName>
    </submittedName>
</protein>
<comment type="caution">
    <text evidence="3">The sequence shown here is derived from an EMBL/GenBank/DDBJ whole genome shotgun (WGS) entry which is preliminary data.</text>
</comment>
<dbReference type="Pfam" id="PF01459">
    <property type="entry name" value="Porin_3"/>
    <property type="match status" value="1"/>
</dbReference>
<dbReference type="EMBL" id="BRXU01000049">
    <property type="protein sequence ID" value="GLC61670.1"/>
    <property type="molecule type" value="Genomic_DNA"/>
</dbReference>
<reference evidence="3 4" key="1">
    <citation type="journal article" date="2023" name="Commun. Biol.">
        <title>Reorganization of the ancestral sex-determining regions during the evolution of trioecy in Pleodorina starrii.</title>
        <authorList>
            <person name="Takahashi K."/>
            <person name="Suzuki S."/>
            <person name="Kawai-Toyooka H."/>
            <person name="Yamamoto K."/>
            <person name="Hamaji T."/>
            <person name="Ootsuki R."/>
            <person name="Yamaguchi H."/>
            <person name="Kawachi M."/>
            <person name="Higashiyama T."/>
            <person name="Nozaki H."/>
        </authorList>
    </citation>
    <scope>NUCLEOTIDE SEQUENCE [LARGE SCALE GENOMIC DNA]</scope>
    <source>
        <strain evidence="3 4">NIES-4479</strain>
    </source>
</reference>
<dbReference type="InterPro" id="IPR023614">
    <property type="entry name" value="Porin_dom_sf"/>
</dbReference>
<evidence type="ECO:0000256" key="2">
    <source>
        <dbReference type="SAM" id="MobiDB-lite"/>
    </source>
</evidence>
<dbReference type="OrthoDB" id="548208at2759"/>
<feature type="compositionally biased region" description="Low complexity" evidence="2">
    <location>
        <begin position="19"/>
        <end position="32"/>
    </location>
</feature>
<dbReference type="InterPro" id="IPR001925">
    <property type="entry name" value="Porin_Euk"/>
</dbReference>
<dbReference type="Gene3D" id="2.40.160.10">
    <property type="entry name" value="Porin"/>
    <property type="match status" value="1"/>
</dbReference>
<evidence type="ECO:0000313" key="3">
    <source>
        <dbReference type="EMBL" id="GLC61670.1"/>
    </source>
</evidence>
<proteinExistence type="inferred from homology"/>
<accession>A0A9W6C1C3</accession>
<dbReference type="PANTHER" id="PTHR11743:SF70">
    <property type="entry name" value="GH26960P-RELATED"/>
    <property type="match status" value="1"/>
</dbReference>
<dbReference type="AlphaFoldDB" id="A0A9W6C1C3"/>
<dbReference type="InterPro" id="IPR027246">
    <property type="entry name" value="Porin_Euk/Tom40"/>
</dbReference>
<gene>
    <name evidence="3" type="primary">PLEST009381</name>
    <name evidence="3" type="ORF">PLESTB_001789400</name>
</gene>
<feature type="compositionally biased region" description="Low complexity" evidence="2">
    <location>
        <begin position="312"/>
        <end position="321"/>
    </location>
</feature>
<dbReference type="PANTHER" id="PTHR11743">
    <property type="entry name" value="VOLTAGE-DEPENDENT ANION-SELECTIVE CHANNEL"/>
    <property type="match status" value="1"/>
</dbReference>
<evidence type="ECO:0000313" key="4">
    <source>
        <dbReference type="Proteomes" id="UP001165080"/>
    </source>
</evidence>
<sequence>MAATQRTGAVSPPRRRDSPPSSSSSSSSRRSSSPPPPCPVKSLAQFGQLAKDVLYGNRTEGLYGSPGASKFVISSTTGGGVTLTTTATSSSISGSIPLSGQVVATYSSPSPGGSWLGDLLLTSGGVAEATLSRTIHLPAPAAPPEGGEGQPRPVKPLPPGKVVVGCVVSLPALAEKAQMMPPKITLDYSGNYLVAKSSATVAPKPLLTANAVAGMGKVALGGEAAFSSATRRLTRWSAAAGWIDDRQHIGLTLTPATTGGGGGGGGSGKATLLYGYSLRPGLALALEATADPKPAWEAMFTPPPPPPPPPSGAAAEAGSAAGGTALTPAAAAVSKGGGFSAVQPTFALGASYRLPGKADGGGGGSGGSGSGGGSGVVKFKVSSRGMVSLMYRDTLSVGPRVTLTAELDGLDPSRGPKLGMQLEV</sequence>
<dbReference type="GO" id="GO:0008308">
    <property type="term" value="F:voltage-gated monoatomic anion channel activity"/>
    <property type="evidence" value="ECO:0007669"/>
    <property type="project" value="InterPro"/>
</dbReference>
<dbReference type="GO" id="GO:0005741">
    <property type="term" value="C:mitochondrial outer membrane"/>
    <property type="evidence" value="ECO:0007669"/>
    <property type="project" value="InterPro"/>
</dbReference>
<evidence type="ECO:0000256" key="1">
    <source>
        <dbReference type="ARBA" id="ARBA00009624"/>
    </source>
</evidence>